<evidence type="ECO:0000259" key="2">
    <source>
        <dbReference type="SMART" id="SM00014"/>
    </source>
</evidence>
<dbReference type="PANTHER" id="PTHR14969">
    <property type="entry name" value="SPHINGOSINE-1-PHOSPHATE PHOSPHOHYDROLASE"/>
    <property type="match status" value="1"/>
</dbReference>
<keyword evidence="1" id="KW-1133">Transmembrane helix</keyword>
<gene>
    <name evidence="3" type="ORF">EAX61_07175</name>
</gene>
<protein>
    <submittedName>
        <fullName evidence="3">Phosphatase PAP2 family protein</fullName>
    </submittedName>
</protein>
<keyword evidence="4" id="KW-1185">Reference proteome</keyword>
<dbReference type="SUPFAM" id="SSF48317">
    <property type="entry name" value="Acid phosphatase/Vanadium-dependent haloperoxidase"/>
    <property type="match status" value="1"/>
</dbReference>
<dbReference type="PANTHER" id="PTHR14969:SF13">
    <property type="entry name" value="AT30094P"/>
    <property type="match status" value="1"/>
</dbReference>
<dbReference type="Proteomes" id="UP000281985">
    <property type="component" value="Unassembled WGS sequence"/>
</dbReference>
<dbReference type="OrthoDB" id="9789113at2"/>
<accession>A0A3M0G6N7</accession>
<feature type="transmembrane region" description="Helical" evidence="1">
    <location>
        <begin position="106"/>
        <end position="126"/>
    </location>
</feature>
<organism evidence="3 4">
    <name type="scientific">Dokdonia sinensis</name>
    <dbReference type="NCBI Taxonomy" id="2479847"/>
    <lineage>
        <taxon>Bacteria</taxon>
        <taxon>Pseudomonadati</taxon>
        <taxon>Bacteroidota</taxon>
        <taxon>Flavobacteriia</taxon>
        <taxon>Flavobacteriales</taxon>
        <taxon>Flavobacteriaceae</taxon>
        <taxon>Dokdonia</taxon>
    </lineage>
</organism>
<feature type="transmembrane region" description="Helical" evidence="1">
    <location>
        <begin position="26"/>
        <end position="48"/>
    </location>
</feature>
<dbReference type="EMBL" id="REFV01000005">
    <property type="protein sequence ID" value="RMB60595.1"/>
    <property type="molecule type" value="Genomic_DNA"/>
</dbReference>
<feature type="transmembrane region" description="Helical" evidence="1">
    <location>
        <begin position="133"/>
        <end position="154"/>
    </location>
</feature>
<feature type="transmembrane region" description="Helical" evidence="1">
    <location>
        <begin position="160"/>
        <end position="177"/>
    </location>
</feature>
<comment type="caution">
    <text evidence="3">The sequence shown here is derived from an EMBL/GenBank/DDBJ whole genome shotgun (WGS) entry which is preliminary data.</text>
</comment>
<evidence type="ECO:0000256" key="1">
    <source>
        <dbReference type="SAM" id="Phobius"/>
    </source>
</evidence>
<evidence type="ECO:0000313" key="4">
    <source>
        <dbReference type="Proteomes" id="UP000281985"/>
    </source>
</evidence>
<evidence type="ECO:0000313" key="3">
    <source>
        <dbReference type="EMBL" id="RMB60595.1"/>
    </source>
</evidence>
<dbReference type="InterPro" id="IPR000326">
    <property type="entry name" value="PAP2/HPO"/>
</dbReference>
<dbReference type="InterPro" id="IPR036938">
    <property type="entry name" value="PAP2/HPO_sf"/>
</dbReference>
<feature type="transmembrane region" description="Helical" evidence="1">
    <location>
        <begin position="55"/>
        <end position="77"/>
    </location>
</feature>
<name>A0A3M0G6N7_9FLAO</name>
<sequence>METLIGYDQELFLFLNGLGNTTWDPIWLFITNKLSSIPLYAVLLFLMFKKYGAKGTLLTVLVVAVLITATDQISYLFKHSVMRPRPCQEEAFKASMRFIAERCGRYGYFSGHATSSMAIAVFAGLTLQSRYRFLVFGLLFWAAVIGYSRIYLGVHYPGDVLSGMIVGSILGFSAYKLQQYVLKKYKLSVTH</sequence>
<keyword evidence="1" id="KW-0472">Membrane</keyword>
<dbReference type="RefSeq" id="WP_121916998.1">
    <property type="nucleotide sequence ID" value="NZ_REFV01000005.1"/>
</dbReference>
<proteinExistence type="predicted"/>
<dbReference type="Pfam" id="PF01569">
    <property type="entry name" value="PAP2"/>
    <property type="match status" value="1"/>
</dbReference>
<dbReference type="AlphaFoldDB" id="A0A3M0G6N7"/>
<keyword evidence="1" id="KW-0812">Transmembrane</keyword>
<reference evidence="3 4" key="1">
    <citation type="submission" date="2018-10" db="EMBL/GenBank/DDBJ databases">
        <title>Dokdonia luteus sp. nov., isolated from sea water.</title>
        <authorList>
            <person name="Zhou L.Y."/>
            <person name="Du Z.J."/>
        </authorList>
    </citation>
    <scope>NUCLEOTIDE SEQUENCE [LARGE SCALE GENOMIC DNA]</scope>
    <source>
        <strain evidence="3 4">SH27</strain>
    </source>
</reference>
<dbReference type="Gene3D" id="1.20.144.10">
    <property type="entry name" value="Phosphatidic acid phosphatase type 2/haloperoxidase"/>
    <property type="match status" value="1"/>
</dbReference>
<dbReference type="SMART" id="SM00014">
    <property type="entry name" value="acidPPc"/>
    <property type="match status" value="1"/>
</dbReference>
<feature type="domain" description="Phosphatidic acid phosphatase type 2/haloperoxidase" evidence="2">
    <location>
        <begin position="59"/>
        <end position="175"/>
    </location>
</feature>